<dbReference type="PANTHER" id="PTHR35882">
    <property type="entry name" value="PELA"/>
    <property type="match status" value="1"/>
</dbReference>
<reference evidence="2" key="1">
    <citation type="journal article" date="2015" name="Nature">
        <title>Complex archaea that bridge the gap between prokaryotes and eukaryotes.</title>
        <authorList>
            <person name="Spang A."/>
            <person name="Saw J.H."/>
            <person name="Jorgensen S.L."/>
            <person name="Zaremba-Niedzwiedzka K."/>
            <person name="Martijn J."/>
            <person name="Lind A.E."/>
            <person name="van Eijk R."/>
            <person name="Schleper C."/>
            <person name="Guy L."/>
            <person name="Ettema T.J."/>
        </authorList>
    </citation>
    <scope>NUCLEOTIDE SEQUENCE</scope>
</reference>
<dbReference type="AlphaFoldDB" id="A0A0F9Q9D9"/>
<dbReference type="InterPro" id="IPR004352">
    <property type="entry name" value="GH114_TIM-barrel"/>
</dbReference>
<protein>
    <recommendedName>
        <fullName evidence="1">Glycoside-hydrolase family GH114 TIM-barrel domain-containing protein</fullName>
    </recommendedName>
</protein>
<name>A0A0F9Q9D9_9ZZZZ</name>
<dbReference type="EMBL" id="LAZR01005197">
    <property type="protein sequence ID" value="KKN01988.1"/>
    <property type="molecule type" value="Genomic_DNA"/>
</dbReference>
<evidence type="ECO:0000313" key="2">
    <source>
        <dbReference type="EMBL" id="KKN01988.1"/>
    </source>
</evidence>
<gene>
    <name evidence="2" type="ORF">LCGC14_1122310</name>
</gene>
<comment type="caution">
    <text evidence="2">The sequence shown here is derived from an EMBL/GenBank/DDBJ whole genome shotgun (WGS) entry which is preliminary data.</text>
</comment>
<dbReference type="Gene3D" id="3.20.20.70">
    <property type="entry name" value="Aldolase class I"/>
    <property type="match status" value="1"/>
</dbReference>
<evidence type="ECO:0000259" key="1">
    <source>
        <dbReference type="Pfam" id="PF03537"/>
    </source>
</evidence>
<dbReference type="PANTHER" id="PTHR35882:SF2">
    <property type="entry name" value="PELA"/>
    <property type="match status" value="1"/>
</dbReference>
<proteinExistence type="predicted"/>
<feature type="non-terminal residue" evidence="2">
    <location>
        <position position="1"/>
    </location>
</feature>
<dbReference type="InterPro" id="IPR017853">
    <property type="entry name" value="GH"/>
</dbReference>
<organism evidence="2">
    <name type="scientific">marine sediment metagenome</name>
    <dbReference type="NCBI Taxonomy" id="412755"/>
    <lineage>
        <taxon>unclassified sequences</taxon>
        <taxon>metagenomes</taxon>
        <taxon>ecological metagenomes</taxon>
    </lineage>
</organism>
<accession>A0A0F9Q9D9</accession>
<dbReference type="Pfam" id="PF03537">
    <property type="entry name" value="Glyco_hydro_114"/>
    <property type="match status" value="1"/>
</dbReference>
<dbReference type="SUPFAM" id="SSF51445">
    <property type="entry name" value="(Trans)glycosidases"/>
    <property type="match status" value="1"/>
</dbReference>
<sequence>VSKLAATDYPLLVVEPTRTNTGSEDFDTKNMVRRLHETDDGGRRLVLAYIDIGEAEDYRTYWQSSWEPPTEDEPGKPDFIITTDPDGWSGNYPVAYWDKRWQNIWLGSNGLVASLAKDGFDGIYLDWVEAYDDERIIEVAEKQGLDAADEMIEFIKELKDAGQRITKDFLVVSQNAPYLLDENASYADVIDALAVEDTWFSGESDAGWDDSKGGDIANDNKDAWATRSLLRQYKKYLDKNIPVFSVDYALKENNAVQVYTDAREAELRPLVTRVSLSKLTTTPPDKF</sequence>
<dbReference type="InterPro" id="IPR013785">
    <property type="entry name" value="Aldolase_TIM"/>
</dbReference>
<feature type="domain" description="Glycoside-hydrolase family GH114 TIM-barrel" evidence="1">
    <location>
        <begin position="29"/>
        <end position="277"/>
    </location>
</feature>